<evidence type="ECO:0000256" key="2">
    <source>
        <dbReference type="ARBA" id="ARBA00023015"/>
    </source>
</evidence>
<dbReference type="Gene3D" id="2.40.330.10">
    <property type="entry name" value="DNA-binding pseudobarrel domain"/>
    <property type="match status" value="1"/>
</dbReference>
<reference evidence="8 10" key="2">
    <citation type="journal article" date="2019" name="Plant Biotechnol. J.">
        <title>The red bayberry genome and genetic basis of sex determination.</title>
        <authorList>
            <person name="Jia H.M."/>
            <person name="Jia H.J."/>
            <person name="Cai Q.L."/>
            <person name="Wang Y."/>
            <person name="Zhao H.B."/>
            <person name="Yang W.F."/>
            <person name="Wang G.Y."/>
            <person name="Li Y.H."/>
            <person name="Zhan D.L."/>
            <person name="Shen Y.T."/>
            <person name="Niu Q.F."/>
            <person name="Chang L."/>
            <person name="Qiu J."/>
            <person name="Zhao L."/>
            <person name="Xie H.B."/>
            <person name="Fu W.Y."/>
            <person name="Jin J."/>
            <person name="Li X.W."/>
            <person name="Jiao Y."/>
            <person name="Zhou C.C."/>
            <person name="Tu T."/>
            <person name="Chai C.Y."/>
            <person name="Gao J.L."/>
            <person name="Fan L.J."/>
            <person name="van de Weg E."/>
            <person name="Wang J.Y."/>
            <person name="Gao Z.S."/>
        </authorList>
    </citation>
    <scope>NUCLEOTIDE SEQUENCE [LARGE SCALE GENOMIC DNA]</scope>
    <source>
        <tissue evidence="8">Leaves</tissue>
    </source>
</reference>
<dbReference type="GO" id="GO:0003677">
    <property type="term" value="F:DNA binding"/>
    <property type="evidence" value="ECO:0007669"/>
    <property type="project" value="UniProtKB-KW"/>
</dbReference>
<dbReference type="CDD" id="cd10017">
    <property type="entry name" value="B3_DNA"/>
    <property type="match status" value="1"/>
</dbReference>
<evidence type="ECO:0000259" key="6">
    <source>
        <dbReference type="PROSITE" id="PS50863"/>
    </source>
</evidence>
<dbReference type="OrthoDB" id="1542650at2759"/>
<proteinExistence type="predicted"/>
<reference evidence="8" key="3">
    <citation type="submission" date="2019-09" db="EMBL/GenBank/DDBJ databases">
        <authorList>
            <person name="Gao Z."/>
        </authorList>
    </citation>
    <scope>NUCLEOTIDE SEQUENCE</scope>
    <source>
        <tissue evidence="8">Leaves</tissue>
    </source>
</reference>
<dbReference type="PANTHER" id="PTHR31541">
    <property type="entry name" value="B3 DOMAIN PLANT PROTEIN-RELATED"/>
    <property type="match status" value="1"/>
</dbReference>
<evidence type="ECO:0000313" key="7">
    <source>
        <dbReference type="EMBL" id="KAB1223868.1"/>
    </source>
</evidence>
<evidence type="ECO:0000313" key="8">
    <source>
        <dbReference type="EMBL" id="KAB1223869.1"/>
    </source>
</evidence>
<dbReference type="EMBL" id="RXIC02000020">
    <property type="protein sequence ID" value="KAB1223869.1"/>
    <property type="molecule type" value="Genomic_DNA"/>
</dbReference>
<evidence type="ECO:0000256" key="1">
    <source>
        <dbReference type="ARBA" id="ARBA00004123"/>
    </source>
</evidence>
<evidence type="ECO:0000313" key="9">
    <source>
        <dbReference type="EMBL" id="KAB1223870.1"/>
    </source>
</evidence>
<keyword evidence="4" id="KW-0804">Transcription</keyword>
<dbReference type="AlphaFoldDB" id="A0A6A1WEZ1"/>
<protein>
    <recommendedName>
        <fullName evidence="6">TF-B3 domain-containing protein</fullName>
    </recommendedName>
</protein>
<sequence length="176" mass="19994">MARTQGLSKSLNGLHGIQVYAMEHSKSNNKSVICEVALTILSMKNMISFLPFDFLSVSSHIDLNCSKPFEKKLTSSNTKNQQNRILFSNEYAKNSNLPLLNGDEDLPKGIPVTVYDKNGKKFPMTFKLWASKYYVLIGRWKNFSHTHSLLPNQVITVWTFHDIKTGHLCFAIAVRN</sequence>
<dbReference type="PROSITE" id="PS50863">
    <property type="entry name" value="B3"/>
    <property type="match status" value="1"/>
</dbReference>
<dbReference type="InterPro" id="IPR015300">
    <property type="entry name" value="DNA-bd_pseudobarrel_sf"/>
</dbReference>
<dbReference type="EMBL" id="RXIC02000020">
    <property type="protein sequence ID" value="KAB1223870.1"/>
    <property type="molecule type" value="Genomic_DNA"/>
</dbReference>
<evidence type="ECO:0000256" key="3">
    <source>
        <dbReference type="ARBA" id="ARBA00023125"/>
    </source>
</evidence>
<evidence type="ECO:0000256" key="5">
    <source>
        <dbReference type="ARBA" id="ARBA00023242"/>
    </source>
</evidence>
<keyword evidence="5" id="KW-0539">Nucleus</keyword>
<keyword evidence="3" id="KW-0238">DNA-binding</keyword>
<dbReference type="InterPro" id="IPR005508">
    <property type="entry name" value="At2g31720-like"/>
</dbReference>
<keyword evidence="10" id="KW-1185">Reference proteome</keyword>
<evidence type="ECO:0000256" key="4">
    <source>
        <dbReference type="ARBA" id="ARBA00023163"/>
    </source>
</evidence>
<gene>
    <name evidence="7" type="ORF">CJ030_MR2G000498</name>
    <name evidence="8" type="ORF">CJ030_MR2G000499</name>
    <name evidence="9" type="ORF">CJ030_MR2G000500</name>
</gene>
<dbReference type="SUPFAM" id="SSF101936">
    <property type="entry name" value="DNA-binding pseudobarrel domain"/>
    <property type="match status" value="1"/>
</dbReference>
<feature type="domain" description="TF-B3" evidence="6">
    <location>
        <begin position="70"/>
        <end position="176"/>
    </location>
</feature>
<accession>A0A6A1WEZ1</accession>
<evidence type="ECO:0000313" key="10">
    <source>
        <dbReference type="Proteomes" id="UP000516437"/>
    </source>
</evidence>
<dbReference type="InterPro" id="IPR003340">
    <property type="entry name" value="B3_DNA-bd"/>
</dbReference>
<dbReference type="EMBL" id="RXIC02000020">
    <property type="protein sequence ID" value="KAB1223868.1"/>
    <property type="molecule type" value="Genomic_DNA"/>
</dbReference>
<reference evidence="8" key="1">
    <citation type="submission" date="2018-07" db="EMBL/GenBank/DDBJ databases">
        <authorList>
            <person name="Gao Z.-S."/>
            <person name="Jia H.-M."/>
            <person name="Jia H.-J."/>
            <person name="Cai Q.-L."/>
            <person name="Wang Y."/>
            <person name="Zhao H.-B."/>
        </authorList>
    </citation>
    <scope>NUCLEOTIDE SEQUENCE</scope>
    <source>
        <tissue evidence="8">Leaves</tissue>
    </source>
</reference>
<dbReference type="PANTHER" id="PTHR31541:SF28">
    <property type="entry name" value="TF-B3 DOMAIN-CONTAINING PROTEIN"/>
    <property type="match status" value="1"/>
</dbReference>
<keyword evidence="2" id="KW-0805">Transcription regulation</keyword>
<comment type="caution">
    <text evidence="8">The sequence shown here is derived from an EMBL/GenBank/DDBJ whole genome shotgun (WGS) entry which is preliminary data.</text>
</comment>
<comment type="subcellular location">
    <subcellularLocation>
        <location evidence="1">Nucleus</location>
    </subcellularLocation>
</comment>
<organism evidence="8 10">
    <name type="scientific">Morella rubra</name>
    <name type="common">Chinese bayberry</name>
    <dbReference type="NCBI Taxonomy" id="262757"/>
    <lineage>
        <taxon>Eukaryota</taxon>
        <taxon>Viridiplantae</taxon>
        <taxon>Streptophyta</taxon>
        <taxon>Embryophyta</taxon>
        <taxon>Tracheophyta</taxon>
        <taxon>Spermatophyta</taxon>
        <taxon>Magnoliopsida</taxon>
        <taxon>eudicotyledons</taxon>
        <taxon>Gunneridae</taxon>
        <taxon>Pentapetalae</taxon>
        <taxon>rosids</taxon>
        <taxon>fabids</taxon>
        <taxon>Fagales</taxon>
        <taxon>Myricaceae</taxon>
        <taxon>Morella</taxon>
    </lineage>
</organism>
<dbReference type="GO" id="GO:0005634">
    <property type="term" value="C:nucleus"/>
    <property type="evidence" value="ECO:0007669"/>
    <property type="project" value="UniProtKB-SubCell"/>
</dbReference>
<name>A0A6A1WEZ1_9ROSI</name>
<dbReference type="Proteomes" id="UP000516437">
    <property type="component" value="Chromosome 2"/>
</dbReference>